<evidence type="ECO:0000313" key="3">
    <source>
        <dbReference type="EMBL" id="TDP84781.1"/>
    </source>
</evidence>
<name>A0A4R6REN3_9BURK</name>
<evidence type="ECO:0000259" key="2">
    <source>
        <dbReference type="PROSITE" id="PS50943"/>
    </source>
</evidence>
<dbReference type="GO" id="GO:0003677">
    <property type="term" value="F:DNA binding"/>
    <property type="evidence" value="ECO:0007669"/>
    <property type="project" value="InterPro"/>
</dbReference>
<comment type="caution">
    <text evidence="3">The sequence shown here is derived from an EMBL/GenBank/DDBJ whole genome shotgun (WGS) entry which is preliminary data.</text>
</comment>
<evidence type="ECO:0000256" key="1">
    <source>
        <dbReference type="SAM" id="MobiDB-lite"/>
    </source>
</evidence>
<feature type="domain" description="HTH cro/C1-type" evidence="2">
    <location>
        <begin position="37"/>
        <end position="80"/>
    </location>
</feature>
<dbReference type="SMART" id="SM00530">
    <property type="entry name" value="HTH_XRE"/>
    <property type="match status" value="1"/>
</dbReference>
<feature type="compositionally biased region" description="Basic and acidic residues" evidence="1">
    <location>
        <begin position="246"/>
        <end position="258"/>
    </location>
</feature>
<dbReference type="SUPFAM" id="SSF47413">
    <property type="entry name" value="lambda repressor-like DNA-binding domains"/>
    <property type="match status" value="1"/>
</dbReference>
<dbReference type="InterPro" id="IPR001387">
    <property type="entry name" value="Cro/C1-type_HTH"/>
</dbReference>
<feature type="region of interest" description="Disordered" evidence="1">
    <location>
        <begin position="236"/>
        <end position="258"/>
    </location>
</feature>
<proteinExistence type="predicted"/>
<evidence type="ECO:0000313" key="4">
    <source>
        <dbReference type="Proteomes" id="UP000294593"/>
    </source>
</evidence>
<dbReference type="CDD" id="cd00093">
    <property type="entry name" value="HTH_XRE"/>
    <property type="match status" value="1"/>
</dbReference>
<dbReference type="EMBL" id="SNXW01000003">
    <property type="protein sequence ID" value="TDP84781.1"/>
    <property type="molecule type" value="Genomic_DNA"/>
</dbReference>
<protein>
    <submittedName>
        <fullName evidence="3">Helix-turn-helix protein</fullName>
    </submittedName>
</protein>
<dbReference type="InterPro" id="IPR010982">
    <property type="entry name" value="Lambda_DNA-bd_dom_sf"/>
</dbReference>
<accession>A0A4R6REN3</accession>
<gene>
    <name evidence="3" type="ORF">EV672_103355</name>
</gene>
<keyword evidence="4" id="KW-1185">Reference proteome</keyword>
<dbReference type="Pfam" id="PF12844">
    <property type="entry name" value="HTH_19"/>
    <property type="match status" value="1"/>
</dbReference>
<feature type="compositionally biased region" description="Polar residues" evidence="1">
    <location>
        <begin position="236"/>
        <end position="245"/>
    </location>
</feature>
<dbReference type="PROSITE" id="PS50943">
    <property type="entry name" value="HTH_CROC1"/>
    <property type="match status" value="1"/>
</dbReference>
<dbReference type="Proteomes" id="UP000294593">
    <property type="component" value="Unassembled WGS sequence"/>
</dbReference>
<organism evidence="3 4">
    <name type="scientific">Aquabacterium commune</name>
    <dbReference type="NCBI Taxonomy" id="70586"/>
    <lineage>
        <taxon>Bacteria</taxon>
        <taxon>Pseudomonadati</taxon>
        <taxon>Pseudomonadota</taxon>
        <taxon>Betaproteobacteria</taxon>
        <taxon>Burkholderiales</taxon>
        <taxon>Aquabacterium</taxon>
    </lineage>
</organism>
<reference evidence="3 4" key="1">
    <citation type="submission" date="2019-03" db="EMBL/GenBank/DDBJ databases">
        <title>Genomic Encyclopedia of Type Strains, Phase IV (KMG-IV): sequencing the most valuable type-strain genomes for metagenomic binning, comparative biology and taxonomic classification.</title>
        <authorList>
            <person name="Goeker M."/>
        </authorList>
    </citation>
    <scope>NUCLEOTIDE SEQUENCE [LARGE SCALE GENOMIC DNA]</scope>
    <source>
        <strain evidence="3 4">DSM 11901</strain>
    </source>
</reference>
<dbReference type="Gene3D" id="1.10.260.40">
    <property type="entry name" value="lambda repressor-like DNA-binding domains"/>
    <property type="match status" value="1"/>
</dbReference>
<sequence length="258" mass="27506">MSTEPQNGQAAQAAQIAAWEGFTQRLQQVLSFAAVNQTDLARRLGLSIGFMSEIARGVKRPGTDFFIGLRDLLGISIDWLMTGQGSMTGGSGIRQELFEAIGLQIAVVRAAVLQDDPKARALMILIQEGLLHAASADQSFSQMLGRMAQEPISQEDQRLAVELYNGHLWGADPIAQRRNLLAAVVAHFEARKPKDLVAAVTGQASAPEAKASNAAKGVKGDKGVAGAASASTVTLQINTGRQQRNAGRDLHIGDKTRR</sequence>
<dbReference type="AlphaFoldDB" id="A0A4R6REN3"/>